<sequence length="150" mass="16104">MRFHYTAVVLAGLLATAQAADDIMPPTGLYRVERDSNFGPRRFPVGEHAQRGEERRATVCIPAQDGTAPVLPPTVPGASCQPVPGTITGDSLVLVAQCPLGRISNTIQRSDSTHWQITTEAAWGTPGKQPTKRGGGVSRWTRIADQCDSR</sequence>
<organism evidence="2 3">
    <name type="scientific">Duganella sacchari</name>
    <dbReference type="NCBI Taxonomy" id="551987"/>
    <lineage>
        <taxon>Bacteria</taxon>
        <taxon>Pseudomonadati</taxon>
        <taxon>Pseudomonadota</taxon>
        <taxon>Betaproteobacteria</taxon>
        <taxon>Burkholderiales</taxon>
        <taxon>Oxalobacteraceae</taxon>
        <taxon>Telluria group</taxon>
        <taxon>Duganella</taxon>
    </lineage>
</organism>
<gene>
    <name evidence="2" type="ORF">SAMN05192549_103342</name>
</gene>
<reference evidence="3" key="1">
    <citation type="submission" date="2016-11" db="EMBL/GenBank/DDBJ databases">
        <authorList>
            <person name="Varghese N."/>
            <person name="Submissions S."/>
        </authorList>
    </citation>
    <scope>NUCLEOTIDE SEQUENCE [LARGE SCALE GENOMIC DNA]</scope>
    <source>
        <strain evidence="3">Sac-22</strain>
    </source>
</reference>
<feature type="chain" id="PRO_5012952235" evidence="1">
    <location>
        <begin position="20"/>
        <end position="150"/>
    </location>
</feature>
<proteinExistence type="predicted"/>
<accession>A0A1M7MV72</accession>
<feature type="signal peptide" evidence="1">
    <location>
        <begin position="1"/>
        <end position="19"/>
    </location>
</feature>
<protein>
    <submittedName>
        <fullName evidence="2">Uncharacterized protein</fullName>
    </submittedName>
</protein>
<evidence type="ECO:0000313" key="2">
    <source>
        <dbReference type="EMBL" id="SHM95059.1"/>
    </source>
</evidence>
<name>A0A1M7MV72_9BURK</name>
<evidence type="ECO:0000256" key="1">
    <source>
        <dbReference type="SAM" id="SignalP"/>
    </source>
</evidence>
<keyword evidence="1" id="KW-0732">Signal</keyword>
<dbReference type="EMBL" id="FRCX01000003">
    <property type="protein sequence ID" value="SHM95059.1"/>
    <property type="molecule type" value="Genomic_DNA"/>
</dbReference>
<dbReference type="AlphaFoldDB" id="A0A1M7MV72"/>
<dbReference type="RefSeq" id="WP_072783340.1">
    <property type="nucleotide sequence ID" value="NZ_FRCX01000003.1"/>
</dbReference>
<evidence type="ECO:0000313" key="3">
    <source>
        <dbReference type="Proteomes" id="UP000184339"/>
    </source>
</evidence>
<dbReference type="Proteomes" id="UP000184339">
    <property type="component" value="Unassembled WGS sequence"/>
</dbReference>
<keyword evidence="3" id="KW-1185">Reference proteome</keyword>